<dbReference type="InterPro" id="IPR036812">
    <property type="entry name" value="NAD(P)_OxRdtase_dom_sf"/>
</dbReference>
<dbReference type="PIRSF" id="PIRSF000097">
    <property type="entry name" value="AKR"/>
    <property type="match status" value="1"/>
</dbReference>
<reference evidence="2" key="1">
    <citation type="journal article" date="2020" name="Nature">
        <title>Giant virus diversity and host interactions through global metagenomics.</title>
        <authorList>
            <person name="Schulz F."/>
            <person name="Roux S."/>
            <person name="Paez-Espino D."/>
            <person name="Jungbluth S."/>
            <person name="Walsh D.A."/>
            <person name="Denef V.J."/>
            <person name="McMahon K.D."/>
            <person name="Konstantinidis K.T."/>
            <person name="Eloe-Fadrosh E.A."/>
            <person name="Kyrpides N.C."/>
            <person name="Woyke T."/>
        </authorList>
    </citation>
    <scope>NUCLEOTIDE SEQUENCE</scope>
    <source>
        <strain evidence="2">GVMAG-M-3300025572-1</strain>
    </source>
</reference>
<dbReference type="SUPFAM" id="SSF51430">
    <property type="entry name" value="NAD(P)-linked oxidoreductase"/>
    <property type="match status" value="1"/>
</dbReference>
<evidence type="ECO:0000259" key="1">
    <source>
        <dbReference type="Pfam" id="PF00248"/>
    </source>
</evidence>
<dbReference type="CDD" id="cd19071">
    <property type="entry name" value="AKR_AKR1-5-like"/>
    <property type="match status" value="1"/>
</dbReference>
<proteinExistence type="predicted"/>
<dbReference type="PRINTS" id="PR00069">
    <property type="entry name" value="ALDKETRDTASE"/>
</dbReference>
<evidence type="ECO:0000313" key="2">
    <source>
        <dbReference type="EMBL" id="QHT97807.1"/>
    </source>
</evidence>
<dbReference type="AlphaFoldDB" id="A0A6C0J1H4"/>
<dbReference type="PANTHER" id="PTHR43827">
    <property type="entry name" value="2,5-DIKETO-D-GLUCONIC ACID REDUCTASE"/>
    <property type="match status" value="1"/>
</dbReference>
<organism evidence="2">
    <name type="scientific">viral metagenome</name>
    <dbReference type="NCBI Taxonomy" id="1070528"/>
    <lineage>
        <taxon>unclassified sequences</taxon>
        <taxon>metagenomes</taxon>
        <taxon>organismal metagenomes</taxon>
    </lineage>
</organism>
<feature type="domain" description="NADP-dependent oxidoreductase" evidence="1">
    <location>
        <begin position="6"/>
        <end position="261"/>
    </location>
</feature>
<protein>
    <recommendedName>
        <fullName evidence="1">NADP-dependent oxidoreductase domain-containing protein</fullName>
    </recommendedName>
</protein>
<dbReference type="EMBL" id="MN740283">
    <property type="protein sequence ID" value="QHT97807.1"/>
    <property type="molecule type" value="Genomic_DNA"/>
</dbReference>
<name>A0A6C0J1H4_9ZZZZ</name>
<dbReference type="GO" id="GO:0016491">
    <property type="term" value="F:oxidoreductase activity"/>
    <property type="evidence" value="ECO:0007669"/>
    <property type="project" value="InterPro"/>
</dbReference>
<dbReference type="InterPro" id="IPR023210">
    <property type="entry name" value="NADP_OxRdtase_dom"/>
</dbReference>
<dbReference type="PANTHER" id="PTHR43827:SF14">
    <property type="entry name" value="NADP-DEPENDENT OXIDOREDUCTASE DOMAIN-CONTAINING PROTEIN"/>
    <property type="match status" value="1"/>
</dbReference>
<accession>A0A6C0J1H4</accession>
<dbReference type="Pfam" id="PF00248">
    <property type="entry name" value="Aldo_ket_red"/>
    <property type="match status" value="1"/>
</dbReference>
<dbReference type="Gene3D" id="3.20.20.100">
    <property type="entry name" value="NADP-dependent oxidoreductase domain"/>
    <property type="match status" value="1"/>
</dbReference>
<sequence>MSLPLIGFGTWVDLEGGETVQLIEPATKEALRVGYRHFDLALNYGTEPFVLSAVKDSKIARGQLFLTDKAHSIPSVERVQTLVEDGQIDYYDLFLLHSPPRLTEPAFSQRLLEEWKNANKLLESGLVRRIGVSNFYQHQLERLLELCEEEGLVQPSANELEIHPFNQEYPLVNFCQAHQIAVISHSPLGGLASRFILQAPIIQQIAQELGSSPAQAVLAMTMSRNIAVIPRSITPARIQENFDSLQFVSKVTESQREALKSLDAMTPMTQTAYASKEADLRLAQ</sequence>
<dbReference type="InterPro" id="IPR020471">
    <property type="entry name" value="AKR"/>
</dbReference>